<accession>A0A2U1T8M4</accession>
<dbReference type="AlphaFoldDB" id="A0A2U1T8M4"/>
<gene>
    <name evidence="1" type="ORF">DF222_02725</name>
</gene>
<dbReference type="EMBL" id="QEEZ01000004">
    <property type="protein sequence ID" value="PWC02361.1"/>
    <property type="molecule type" value="Genomic_DNA"/>
</dbReference>
<name>A0A2U1T8M4_9CORY</name>
<organism evidence="1 2">
    <name type="scientific">Corynebacterium yudongzhengii</name>
    <dbReference type="NCBI Taxonomy" id="2080740"/>
    <lineage>
        <taxon>Bacteria</taxon>
        <taxon>Bacillati</taxon>
        <taxon>Actinomycetota</taxon>
        <taxon>Actinomycetes</taxon>
        <taxon>Mycobacteriales</taxon>
        <taxon>Corynebacteriaceae</taxon>
        <taxon>Corynebacterium</taxon>
    </lineage>
</organism>
<protein>
    <submittedName>
        <fullName evidence="1">Uncharacterized protein</fullName>
    </submittedName>
</protein>
<reference evidence="2" key="1">
    <citation type="submission" date="2018-04" db="EMBL/GenBank/DDBJ databases">
        <authorList>
            <person name="Liu S."/>
            <person name="Wang Z."/>
            <person name="Li J."/>
        </authorList>
    </citation>
    <scope>NUCLEOTIDE SEQUENCE [LARGE SCALE GENOMIC DNA]</scope>
    <source>
        <strain evidence="2">2189</strain>
    </source>
</reference>
<dbReference type="KEGG" id="cyz:C3B44_05505"/>
<keyword evidence="2" id="KW-1185">Reference proteome</keyword>
<sequence length="93" mass="10405">MIANMWTIIMTRLRVSSMSTIIEQARKEFADMSTAQRATVTIGGALELTAKIASWIDLSRRPSNQVRGPKWLWATAQLINGLGPVAYWTIGRK</sequence>
<evidence type="ECO:0000313" key="1">
    <source>
        <dbReference type="EMBL" id="PWC02361.1"/>
    </source>
</evidence>
<comment type="caution">
    <text evidence="1">The sequence shown here is derived from an EMBL/GenBank/DDBJ whole genome shotgun (WGS) entry which is preliminary data.</text>
</comment>
<evidence type="ECO:0000313" key="2">
    <source>
        <dbReference type="Proteomes" id="UP000244989"/>
    </source>
</evidence>
<dbReference type="Proteomes" id="UP000244989">
    <property type="component" value="Unassembled WGS sequence"/>
</dbReference>
<proteinExistence type="predicted"/>